<evidence type="ECO:0000313" key="7">
    <source>
        <dbReference type="EMBL" id="OQE00140.1"/>
    </source>
</evidence>
<evidence type="ECO:0000256" key="5">
    <source>
        <dbReference type="ARBA" id="ARBA00023242"/>
    </source>
</evidence>
<dbReference type="STRING" id="29845.A0A1V6RF05"/>
<comment type="caution">
    <text evidence="7">The sequence shown here is derived from an EMBL/GenBank/DDBJ whole genome shotgun (WGS) entry which is preliminary data.</text>
</comment>
<sequence>MTMDRSKLAPGQTSTYGQACTHCYKAKSRCVRSANSDDCEKCLRLGKRCEPSESFRKRNAQTTPTDVSDTRIARLENKIESLLSAMQSFIGSTAGSGSTFNIPQPPSLNGDSISSATSYSNNTLINPTSTNMSYNERPTYSTNSIATVSVNPNPTFQCHPYPLSPSTPLPNQADERLNFFRSRMLPYFPFINLTPDMTSWYLRQNRPFLFQAIHTVTTFSTQERLIQVEELKRLLFTSALIKVESNIDLLLGLLTYLAWSTDAFLGRADLISRLMMLAISLVYDLRLFKPSSPEVKLMMTITQGREDQDGHSPSEGTPYSLLEGQRAVLACFILSSNVSSHLGRQDAIRWTSQMEEALQLIIISKSCATDELFVAQVRLQLLKQRADDVRQQDETDYARIGTAPAASAPRILYLKTLRRQLYELKSSFRADLQQSYILNTHAQYVELYINQLAYSISQDTPLDLAGRRGDGGILLGFERLDCLWQSVENIKSWLDSFYKIPCSKLVGQPFHLWSQMILSITLLKYLSTLKDPEWDCQAVRNTVHLISTMDCMLQKLDLGSKEPELQCNDHLLKFLSKLLSKCRVWAETRWNISSQVQTGDIRPCQSDSHSSHIPDLDQMAWMQSMDLGNDQWFEDVLVRRDKRKELAIAELVRLAEEKGDGVMNTVGLNLIWLVSILVIAVKGILFLWFVFERLFDRRFPAPGVYIPTPSRVEPNAAPLQLVTRWAGIFLQVFGFLQSVRFPRIFRERRAA</sequence>
<keyword evidence="4" id="KW-0804">Transcription</keyword>
<dbReference type="GO" id="GO:0005634">
    <property type="term" value="C:nucleus"/>
    <property type="evidence" value="ECO:0007669"/>
    <property type="project" value="UniProtKB-SubCell"/>
</dbReference>
<evidence type="ECO:0000256" key="3">
    <source>
        <dbReference type="ARBA" id="ARBA00023125"/>
    </source>
</evidence>
<dbReference type="InterPro" id="IPR036864">
    <property type="entry name" value="Zn2-C6_fun-type_DNA-bd_sf"/>
</dbReference>
<dbReference type="PANTHER" id="PTHR31845">
    <property type="entry name" value="FINGER DOMAIN PROTEIN, PUTATIVE-RELATED"/>
    <property type="match status" value="1"/>
</dbReference>
<feature type="transmembrane region" description="Helical" evidence="6">
    <location>
        <begin position="670"/>
        <end position="691"/>
    </location>
</feature>
<keyword evidence="5" id="KW-0539">Nucleus</keyword>
<dbReference type="Proteomes" id="UP000191518">
    <property type="component" value="Unassembled WGS sequence"/>
</dbReference>
<keyword evidence="6" id="KW-1133">Transmembrane helix</keyword>
<evidence type="ECO:0008006" key="9">
    <source>
        <dbReference type="Google" id="ProtNLM"/>
    </source>
</evidence>
<keyword evidence="6" id="KW-0812">Transmembrane</keyword>
<evidence type="ECO:0000313" key="8">
    <source>
        <dbReference type="Proteomes" id="UP000191518"/>
    </source>
</evidence>
<protein>
    <recommendedName>
        <fullName evidence="9">Zn(2)-C6 fungal-type domain-containing protein</fullName>
    </recommendedName>
</protein>
<dbReference type="GO" id="GO:0000981">
    <property type="term" value="F:DNA-binding transcription factor activity, RNA polymerase II-specific"/>
    <property type="evidence" value="ECO:0007669"/>
    <property type="project" value="InterPro"/>
</dbReference>
<dbReference type="SUPFAM" id="SSF57701">
    <property type="entry name" value="Zn2/Cys6 DNA-binding domain"/>
    <property type="match status" value="1"/>
</dbReference>
<keyword evidence="2" id="KW-0805">Transcription regulation</keyword>
<proteinExistence type="predicted"/>
<dbReference type="Gene3D" id="4.10.240.10">
    <property type="entry name" value="Zn(2)-C6 fungal-type DNA-binding domain"/>
    <property type="match status" value="1"/>
</dbReference>
<evidence type="ECO:0000256" key="4">
    <source>
        <dbReference type="ARBA" id="ARBA00023163"/>
    </source>
</evidence>
<evidence type="ECO:0000256" key="2">
    <source>
        <dbReference type="ARBA" id="ARBA00023015"/>
    </source>
</evidence>
<keyword evidence="6" id="KW-0472">Membrane</keyword>
<keyword evidence="8" id="KW-1185">Reference proteome</keyword>
<evidence type="ECO:0000256" key="6">
    <source>
        <dbReference type="SAM" id="Phobius"/>
    </source>
</evidence>
<evidence type="ECO:0000256" key="1">
    <source>
        <dbReference type="ARBA" id="ARBA00004123"/>
    </source>
</evidence>
<dbReference type="GO" id="GO:0008270">
    <property type="term" value="F:zinc ion binding"/>
    <property type="evidence" value="ECO:0007669"/>
    <property type="project" value="InterPro"/>
</dbReference>
<dbReference type="EMBL" id="MDYP01000057">
    <property type="protein sequence ID" value="OQE00140.1"/>
    <property type="molecule type" value="Genomic_DNA"/>
</dbReference>
<dbReference type="GO" id="GO:0000976">
    <property type="term" value="F:transcription cis-regulatory region binding"/>
    <property type="evidence" value="ECO:0007669"/>
    <property type="project" value="TreeGrafter"/>
</dbReference>
<reference evidence="8" key="1">
    <citation type="journal article" date="2017" name="Nat. Microbiol.">
        <title>Global analysis of biosynthetic gene clusters reveals vast potential of secondary metabolite production in Penicillium species.</title>
        <authorList>
            <person name="Nielsen J.C."/>
            <person name="Grijseels S."/>
            <person name="Prigent S."/>
            <person name="Ji B."/>
            <person name="Dainat J."/>
            <person name="Nielsen K.F."/>
            <person name="Frisvad J.C."/>
            <person name="Workman M."/>
            <person name="Nielsen J."/>
        </authorList>
    </citation>
    <scope>NUCLEOTIDE SEQUENCE [LARGE SCALE GENOMIC DNA]</scope>
    <source>
        <strain evidence="8">IBT 29486</strain>
    </source>
</reference>
<comment type="subcellular location">
    <subcellularLocation>
        <location evidence="1">Nucleus</location>
    </subcellularLocation>
</comment>
<gene>
    <name evidence="7" type="ORF">PENVUL_c057G02154</name>
</gene>
<dbReference type="AlphaFoldDB" id="A0A1V6RF05"/>
<keyword evidence="3" id="KW-0238">DNA-binding</keyword>
<dbReference type="InterPro" id="IPR051089">
    <property type="entry name" value="prtT"/>
</dbReference>
<dbReference type="PANTHER" id="PTHR31845:SF18">
    <property type="entry name" value="ZN(II)2CYS6 TRANSCRIPTION FACTOR (EUROFUNG)"/>
    <property type="match status" value="1"/>
</dbReference>
<organism evidence="7 8">
    <name type="scientific">Penicillium vulpinum</name>
    <dbReference type="NCBI Taxonomy" id="29845"/>
    <lineage>
        <taxon>Eukaryota</taxon>
        <taxon>Fungi</taxon>
        <taxon>Dikarya</taxon>
        <taxon>Ascomycota</taxon>
        <taxon>Pezizomycotina</taxon>
        <taxon>Eurotiomycetes</taxon>
        <taxon>Eurotiomycetidae</taxon>
        <taxon>Eurotiales</taxon>
        <taxon>Aspergillaceae</taxon>
        <taxon>Penicillium</taxon>
    </lineage>
</organism>
<accession>A0A1V6RF05</accession>
<name>A0A1V6RF05_9EURO</name>